<dbReference type="PANTHER" id="PTHR42953">
    <property type="entry name" value="HIGH-AFFINITY ZINC UPTAKE SYSTEM PROTEIN ZNUA-RELATED"/>
    <property type="match status" value="1"/>
</dbReference>
<dbReference type="PROSITE" id="PS51257">
    <property type="entry name" value="PROKAR_LIPOPROTEIN"/>
    <property type="match status" value="1"/>
</dbReference>
<sequence length="291" mass="33846">MKNYYIHTLHIILFLTIASCNNQDVDRKHVTVSLLPQKHMVSNLLPSDFKITTMVTKGYSPATYSPTPNQIKNLNTSFLYLQIGNIGFEQAWIDKFSDINPQLKLENTSEGINFIREDDFVHGDHIHKGGIDPHIWTSPKTMKKLLYNTTKILTSYIPELEKEILQNSKRLEKELNSLDSLYKETLRPYKGQSFIIFHPAYTYLARDYGIQQISIEHKGKEPSAKWLSEIIQTIKNQNIKAIFVQEEFDKRNAEIIAKELNIEIIEVHPLKENYEQEMRTLLNNLVKALNK</sequence>
<evidence type="ECO:0000313" key="4">
    <source>
        <dbReference type="EMBL" id="MCW3804445.1"/>
    </source>
</evidence>
<dbReference type="InterPro" id="IPR050492">
    <property type="entry name" value="Bact_metal-bind_prot9"/>
</dbReference>
<reference evidence="4" key="1">
    <citation type="submission" date="2022-10" db="EMBL/GenBank/DDBJ databases">
        <authorList>
            <person name="Yu W.X."/>
        </authorList>
    </citation>
    <scope>NUCLEOTIDE SEQUENCE</scope>
    <source>
        <strain evidence="4">D04</strain>
    </source>
</reference>
<name>A0AAE3SJK2_9BACT</name>
<evidence type="ECO:0000313" key="5">
    <source>
        <dbReference type="Proteomes" id="UP001207408"/>
    </source>
</evidence>
<dbReference type="Gene3D" id="3.40.50.1980">
    <property type="entry name" value="Nitrogenase molybdenum iron protein domain"/>
    <property type="match status" value="2"/>
</dbReference>
<dbReference type="GO" id="GO:0030001">
    <property type="term" value="P:metal ion transport"/>
    <property type="evidence" value="ECO:0007669"/>
    <property type="project" value="InterPro"/>
</dbReference>
<dbReference type="Proteomes" id="UP001207408">
    <property type="component" value="Unassembled WGS sequence"/>
</dbReference>
<proteinExistence type="inferred from homology"/>
<gene>
    <name evidence="4" type="ORF">OM074_02345</name>
</gene>
<evidence type="ECO:0000256" key="3">
    <source>
        <dbReference type="ARBA" id="ARBA00022729"/>
    </source>
</evidence>
<dbReference type="InterPro" id="IPR006127">
    <property type="entry name" value="ZnuA-like"/>
</dbReference>
<keyword evidence="2" id="KW-0813">Transport</keyword>
<dbReference type="Pfam" id="PF01297">
    <property type="entry name" value="ZnuA"/>
    <property type="match status" value="1"/>
</dbReference>
<comment type="similarity">
    <text evidence="1">Belongs to the bacterial solute-binding protein 9 family.</text>
</comment>
<keyword evidence="5" id="KW-1185">Reference proteome</keyword>
<dbReference type="AlphaFoldDB" id="A0AAE3SJK2"/>
<dbReference type="PANTHER" id="PTHR42953:SF3">
    <property type="entry name" value="HIGH-AFFINITY ZINC UPTAKE SYSTEM PROTEIN ZNUA"/>
    <property type="match status" value="1"/>
</dbReference>
<dbReference type="RefSeq" id="WP_301197666.1">
    <property type="nucleotide sequence ID" value="NZ_JAPDPI010000002.1"/>
</dbReference>
<protein>
    <submittedName>
        <fullName evidence="4">Zinc ABC transporter substrate-binding protein</fullName>
    </submittedName>
</protein>
<organism evidence="4 5">
    <name type="scientific">Plebeiibacterium marinum</name>
    <dbReference type="NCBI Taxonomy" id="2992111"/>
    <lineage>
        <taxon>Bacteria</taxon>
        <taxon>Pseudomonadati</taxon>
        <taxon>Bacteroidota</taxon>
        <taxon>Bacteroidia</taxon>
        <taxon>Marinilabiliales</taxon>
        <taxon>Marinilabiliaceae</taxon>
        <taxon>Plebeiibacterium</taxon>
    </lineage>
</organism>
<dbReference type="GO" id="GO:0046872">
    <property type="term" value="F:metal ion binding"/>
    <property type="evidence" value="ECO:0007669"/>
    <property type="project" value="InterPro"/>
</dbReference>
<comment type="caution">
    <text evidence="4">The sequence shown here is derived from an EMBL/GenBank/DDBJ whole genome shotgun (WGS) entry which is preliminary data.</text>
</comment>
<dbReference type="EMBL" id="JAPDPI010000002">
    <property type="protein sequence ID" value="MCW3804445.1"/>
    <property type="molecule type" value="Genomic_DNA"/>
</dbReference>
<accession>A0AAE3SJK2</accession>
<evidence type="ECO:0000256" key="2">
    <source>
        <dbReference type="ARBA" id="ARBA00022448"/>
    </source>
</evidence>
<keyword evidence="3" id="KW-0732">Signal</keyword>
<evidence type="ECO:0000256" key="1">
    <source>
        <dbReference type="ARBA" id="ARBA00011028"/>
    </source>
</evidence>
<dbReference type="SUPFAM" id="SSF53807">
    <property type="entry name" value="Helical backbone' metal receptor"/>
    <property type="match status" value="1"/>
</dbReference>